<evidence type="ECO:0000259" key="12">
    <source>
        <dbReference type="PROSITE" id="PS50109"/>
    </source>
</evidence>
<dbReference type="InterPro" id="IPR005467">
    <property type="entry name" value="His_kinase_dom"/>
</dbReference>
<dbReference type="SMART" id="SM00388">
    <property type="entry name" value="HisKA"/>
    <property type="match status" value="1"/>
</dbReference>
<dbReference type="CDD" id="cd00130">
    <property type="entry name" value="PAS"/>
    <property type="match status" value="1"/>
</dbReference>
<dbReference type="PANTHER" id="PTHR42878">
    <property type="entry name" value="TWO-COMPONENT HISTIDINE KINASE"/>
    <property type="match status" value="1"/>
</dbReference>
<dbReference type="Gene3D" id="3.30.450.20">
    <property type="entry name" value="PAS domain"/>
    <property type="match status" value="1"/>
</dbReference>
<sequence>MSGNDDIGLGRARKGEPYPCRGAVAAAFVVTLLLGLGVVWLHANIIRAGQRDDAEVMAGSQASVLTQHLEGTLSATFALGAVLRENNFQVNEKWFQRFAVQLLRYHPGAASLQYAPGGVVRHIVPLAGNEKAIGHDLLKDPTRSKKALEALRTGRLTLDGPFQLVQGGFGIVGRLPVYRSDSREEAFWGFASVLIKMSQLLKAAEFERLEGRGYDYLLWRIHPDTGLPQVIAASGPARLTDAVTQSFSVPNGTWFLSLQHRDGWLAGRRLVLGLESTGAAGLAVLASWLIHLLLRQPLILRDEVERRTRELRDSEEKFAKAFQAAPILMAITAVEDGTFFDVNRKFEEVSGFTRDEVIGKTSTGIGWIFPETREEFKRQLAEQGAVRGLEIALRKKTGEEITCLYQGELITFGGQTRLLSLADDITLRKKAEEELRAHRDHLEELVRQRTRALEAMNEELARTNGELEAFTFAVSHDLQAPVRQIAGFSRALREDFGDSLDPVAGDYVRRIEKGAGRMQAMIDSLLSLSRVTLCELAVQEVDLSEMARRFAEELSESSPGRRVVFDIVEGVRVKGDARLLASVVENLLLNAWKYTGTREEARIVFGTETRDGAPIYFVRDNGVGFDMAQAGRLFTPFQRLHTQKEFLGTGVGLATVQRIIHRHGGEIWAEAAPDQGATFYFTLSETHHHSNDNRRI</sequence>
<dbReference type="InterPro" id="IPR050351">
    <property type="entry name" value="BphY/WalK/GraS-like"/>
</dbReference>
<dbReference type="EC" id="2.7.13.3" evidence="3"/>
<keyword evidence="9 11" id="KW-0472">Membrane</keyword>
<evidence type="ECO:0000256" key="9">
    <source>
        <dbReference type="ARBA" id="ARBA00023136"/>
    </source>
</evidence>
<keyword evidence="10" id="KW-0175">Coiled coil</keyword>
<dbReference type="InterPro" id="IPR042240">
    <property type="entry name" value="CHASE_sf"/>
</dbReference>
<evidence type="ECO:0000256" key="1">
    <source>
        <dbReference type="ARBA" id="ARBA00000085"/>
    </source>
</evidence>
<dbReference type="SUPFAM" id="SSF55874">
    <property type="entry name" value="ATPase domain of HSP90 chaperone/DNA topoisomerase II/histidine kinase"/>
    <property type="match status" value="1"/>
</dbReference>
<dbReference type="InterPro" id="IPR003661">
    <property type="entry name" value="HisK_dim/P_dom"/>
</dbReference>
<evidence type="ECO:0000256" key="5">
    <source>
        <dbReference type="ARBA" id="ARBA00022679"/>
    </source>
</evidence>
<protein>
    <recommendedName>
        <fullName evidence="3">histidine kinase</fullName>
        <ecNumber evidence="3">2.7.13.3</ecNumber>
    </recommendedName>
</protein>
<feature type="domain" description="PAS" evidence="13">
    <location>
        <begin position="314"/>
        <end position="396"/>
    </location>
</feature>
<dbReference type="GO" id="GO:0007234">
    <property type="term" value="P:osmosensory signaling via phosphorelay pathway"/>
    <property type="evidence" value="ECO:0007669"/>
    <property type="project" value="TreeGrafter"/>
</dbReference>
<comment type="subcellular location">
    <subcellularLocation>
        <location evidence="2">Membrane</location>
    </subcellularLocation>
</comment>
<comment type="caution">
    <text evidence="15">The sequence shown here is derived from an EMBL/GenBank/DDBJ whole genome shotgun (WGS) entry which is preliminary data.</text>
</comment>
<organism evidence="15">
    <name type="scientific">Geobacter metallireducens</name>
    <dbReference type="NCBI Taxonomy" id="28232"/>
    <lineage>
        <taxon>Bacteria</taxon>
        <taxon>Pseudomonadati</taxon>
        <taxon>Thermodesulfobacteriota</taxon>
        <taxon>Desulfuromonadia</taxon>
        <taxon>Geobacterales</taxon>
        <taxon>Geobacteraceae</taxon>
        <taxon>Geobacter</taxon>
    </lineage>
</organism>
<dbReference type="Pfam" id="PF03924">
    <property type="entry name" value="CHASE"/>
    <property type="match status" value="1"/>
</dbReference>
<dbReference type="PRINTS" id="PR00344">
    <property type="entry name" value="BCTRLSENSOR"/>
</dbReference>
<reference evidence="15" key="1">
    <citation type="journal article" date="2020" name="mSystems">
        <title>Genome- and Community-Level Interaction Insights into Carbon Utilization and Element Cycling Functions of Hydrothermarchaeota in Hydrothermal Sediment.</title>
        <authorList>
            <person name="Zhou Z."/>
            <person name="Liu Y."/>
            <person name="Xu W."/>
            <person name="Pan J."/>
            <person name="Luo Z.H."/>
            <person name="Li M."/>
        </authorList>
    </citation>
    <scope>NUCLEOTIDE SEQUENCE [LARGE SCALE GENOMIC DNA]</scope>
    <source>
        <strain evidence="15">SpSt-349</strain>
    </source>
</reference>
<dbReference type="SMART" id="SM00091">
    <property type="entry name" value="PAS"/>
    <property type="match status" value="1"/>
</dbReference>
<keyword evidence="7" id="KW-0418">Kinase</keyword>
<dbReference type="GO" id="GO:0000155">
    <property type="term" value="F:phosphorelay sensor kinase activity"/>
    <property type="evidence" value="ECO:0007669"/>
    <property type="project" value="InterPro"/>
</dbReference>
<dbReference type="PROSITE" id="PS50839">
    <property type="entry name" value="CHASE"/>
    <property type="match status" value="1"/>
</dbReference>
<evidence type="ECO:0000256" key="4">
    <source>
        <dbReference type="ARBA" id="ARBA00022553"/>
    </source>
</evidence>
<evidence type="ECO:0000256" key="10">
    <source>
        <dbReference type="SAM" id="Coils"/>
    </source>
</evidence>
<evidence type="ECO:0000313" key="15">
    <source>
        <dbReference type="EMBL" id="HEN40771.1"/>
    </source>
</evidence>
<dbReference type="InterPro" id="IPR035965">
    <property type="entry name" value="PAS-like_dom_sf"/>
</dbReference>
<keyword evidence="6 11" id="KW-0812">Transmembrane</keyword>
<keyword evidence="5" id="KW-0808">Transferase</keyword>
<dbReference type="PROSITE" id="PS50112">
    <property type="entry name" value="PAS"/>
    <property type="match status" value="1"/>
</dbReference>
<dbReference type="EMBL" id="DSOV01000001">
    <property type="protein sequence ID" value="HEN40771.1"/>
    <property type="molecule type" value="Genomic_DNA"/>
</dbReference>
<dbReference type="FunFam" id="3.30.565.10:FF:000006">
    <property type="entry name" value="Sensor histidine kinase WalK"/>
    <property type="match status" value="1"/>
</dbReference>
<dbReference type="Pfam" id="PF13426">
    <property type="entry name" value="PAS_9"/>
    <property type="match status" value="1"/>
</dbReference>
<keyword evidence="4" id="KW-0597">Phosphoprotein</keyword>
<keyword evidence="8 11" id="KW-1133">Transmembrane helix</keyword>
<dbReference type="PROSITE" id="PS50109">
    <property type="entry name" value="HIS_KIN"/>
    <property type="match status" value="1"/>
</dbReference>
<gene>
    <name evidence="15" type="ORF">ENQ87_00110</name>
</gene>
<evidence type="ECO:0000256" key="7">
    <source>
        <dbReference type="ARBA" id="ARBA00022777"/>
    </source>
</evidence>
<dbReference type="Pfam" id="PF00512">
    <property type="entry name" value="HisKA"/>
    <property type="match status" value="1"/>
</dbReference>
<dbReference type="InterPro" id="IPR004358">
    <property type="entry name" value="Sig_transdc_His_kin-like_C"/>
</dbReference>
<dbReference type="GO" id="GO:0030295">
    <property type="term" value="F:protein kinase activator activity"/>
    <property type="evidence" value="ECO:0007669"/>
    <property type="project" value="TreeGrafter"/>
</dbReference>
<feature type="coiled-coil region" evidence="10">
    <location>
        <begin position="428"/>
        <end position="466"/>
    </location>
</feature>
<dbReference type="PANTHER" id="PTHR42878:SF15">
    <property type="entry name" value="BACTERIOPHYTOCHROME"/>
    <property type="match status" value="1"/>
</dbReference>
<dbReference type="InterPro" id="IPR000014">
    <property type="entry name" value="PAS"/>
</dbReference>
<evidence type="ECO:0000259" key="13">
    <source>
        <dbReference type="PROSITE" id="PS50112"/>
    </source>
</evidence>
<feature type="transmembrane region" description="Helical" evidence="11">
    <location>
        <begin position="23"/>
        <end position="41"/>
    </location>
</feature>
<dbReference type="Gene3D" id="1.10.287.130">
    <property type="match status" value="1"/>
</dbReference>
<evidence type="ECO:0000256" key="3">
    <source>
        <dbReference type="ARBA" id="ARBA00012438"/>
    </source>
</evidence>
<feature type="domain" description="CHASE" evidence="14">
    <location>
        <begin position="119"/>
        <end position="209"/>
    </location>
</feature>
<evidence type="ECO:0000256" key="6">
    <source>
        <dbReference type="ARBA" id="ARBA00022692"/>
    </source>
</evidence>
<evidence type="ECO:0000259" key="14">
    <source>
        <dbReference type="PROSITE" id="PS50839"/>
    </source>
</evidence>
<dbReference type="InterPro" id="IPR006189">
    <property type="entry name" value="CHASE_dom"/>
</dbReference>
<dbReference type="InterPro" id="IPR036890">
    <property type="entry name" value="HATPase_C_sf"/>
</dbReference>
<dbReference type="NCBIfam" id="TIGR00229">
    <property type="entry name" value="sensory_box"/>
    <property type="match status" value="1"/>
</dbReference>
<dbReference type="SUPFAM" id="SSF47384">
    <property type="entry name" value="Homodimeric domain of signal transducing histidine kinase"/>
    <property type="match status" value="1"/>
</dbReference>
<evidence type="ECO:0000256" key="11">
    <source>
        <dbReference type="SAM" id="Phobius"/>
    </source>
</evidence>
<dbReference type="SUPFAM" id="SSF55785">
    <property type="entry name" value="PYP-like sensor domain (PAS domain)"/>
    <property type="match status" value="1"/>
</dbReference>
<evidence type="ECO:0000256" key="8">
    <source>
        <dbReference type="ARBA" id="ARBA00022989"/>
    </source>
</evidence>
<dbReference type="Gene3D" id="3.30.565.10">
    <property type="entry name" value="Histidine kinase-like ATPase, C-terminal domain"/>
    <property type="match status" value="1"/>
</dbReference>
<dbReference type="AlphaFoldDB" id="A0A831TW35"/>
<dbReference type="GO" id="GO:0016020">
    <property type="term" value="C:membrane"/>
    <property type="evidence" value="ECO:0007669"/>
    <property type="project" value="UniProtKB-SubCell"/>
</dbReference>
<name>A0A831TW35_GEOME</name>
<proteinExistence type="predicted"/>
<dbReference type="InterPro" id="IPR036097">
    <property type="entry name" value="HisK_dim/P_sf"/>
</dbReference>
<feature type="domain" description="Histidine kinase" evidence="12">
    <location>
        <begin position="473"/>
        <end position="687"/>
    </location>
</feature>
<accession>A0A831TW35</accession>
<dbReference type="Pfam" id="PF02518">
    <property type="entry name" value="HATPase_c"/>
    <property type="match status" value="1"/>
</dbReference>
<dbReference type="SMART" id="SM01079">
    <property type="entry name" value="CHASE"/>
    <property type="match status" value="1"/>
</dbReference>
<dbReference type="SMART" id="SM00387">
    <property type="entry name" value="HATPase_c"/>
    <property type="match status" value="1"/>
</dbReference>
<evidence type="ECO:0000256" key="2">
    <source>
        <dbReference type="ARBA" id="ARBA00004370"/>
    </source>
</evidence>
<feature type="transmembrane region" description="Helical" evidence="11">
    <location>
        <begin position="270"/>
        <end position="294"/>
    </location>
</feature>
<dbReference type="InterPro" id="IPR003594">
    <property type="entry name" value="HATPase_dom"/>
</dbReference>
<dbReference type="CDD" id="cd00082">
    <property type="entry name" value="HisKA"/>
    <property type="match status" value="1"/>
</dbReference>
<dbReference type="Gene3D" id="3.30.450.350">
    <property type="entry name" value="CHASE domain"/>
    <property type="match status" value="1"/>
</dbReference>
<comment type="catalytic activity">
    <reaction evidence="1">
        <text>ATP + protein L-histidine = ADP + protein N-phospho-L-histidine.</text>
        <dbReference type="EC" id="2.7.13.3"/>
    </reaction>
</comment>
<dbReference type="GO" id="GO:0000156">
    <property type="term" value="F:phosphorelay response regulator activity"/>
    <property type="evidence" value="ECO:0007669"/>
    <property type="project" value="TreeGrafter"/>
</dbReference>